<dbReference type="OrthoDB" id="10016273at2759"/>
<keyword evidence="7" id="KW-1185">Reference proteome</keyword>
<comment type="caution">
    <text evidence="6">The sequence shown here is derived from an EMBL/GenBank/DDBJ whole genome shotgun (WGS) entry which is preliminary data.</text>
</comment>
<evidence type="ECO:0000313" key="7">
    <source>
        <dbReference type="Proteomes" id="UP001151699"/>
    </source>
</evidence>
<dbReference type="GO" id="GO:0016020">
    <property type="term" value="C:membrane"/>
    <property type="evidence" value="ECO:0007669"/>
    <property type="project" value="UniProtKB-SubCell"/>
</dbReference>
<proteinExistence type="predicted"/>
<dbReference type="Gene3D" id="1.10.1450.10">
    <property type="entry name" value="Tetraspanin"/>
    <property type="match status" value="1"/>
</dbReference>
<comment type="subcellular location">
    <subcellularLocation>
        <location evidence="1">Membrane</location>
        <topology evidence="1">Multi-pass membrane protein</topology>
    </subcellularLocation>
</comment>
<keyword evidence="4 5" id="KW-0472">Membrane</keyword>
<keyword evidence="2 5" id="KW-0812">Transmembrane</keyword>
<dbReference type="InterPro" id="IPR008952">
    <property type="entry name" value="Tetraspanin_EC2_sf"/>
</dbReference>
<feature type="transmembrane region" description="Helical" evidence="5">
    <location>
        <begin position="116"/>
        <end position="144"/>
    </location>
</feature>
<reference evidence="6" key="1">
    <citation type="submission" date="2022-07" db="EMBL/GenBank/DDBJ databases">
        <authorList>
            <person name="Trinca V."/>
            <person name="Uliana J.V.C."/>
            <person name="Torres T.T."/>
            <person name="Ward R.J."/>
            <person name="Monesi N."/>
        </authorList>
    </citation>
    <scope>NUCLEOTIDE SEQUENCE</scope>
    <source>
        <strain evidence="6">HSMRA1968</strain>
        <tissue evidence="6">Whole embryos</tissue>
    </source>
</reference>
<evidence type="ECO:0000256" key="5">
    <source>
        <dbReference type="SAM" id="Phobius"/>
    </source>
</evidence>
<gene>
    <name evidence="6" type="primary">CD63_6</name>
    <name evidence="6" type="ORF">Bhyg_12612</name>
</gene>
<keyword evidence="3 5" id="KW-1133">Transmembrane helix</keyword>
<dbReference type="AlphaFoldDB" id="A0A9Q0MXU2"/>
<evidence type="ECO:0000256" key="1">
    <source>
        <dbReference type="ARBA" id="ARBA00004141"/>
    </source>
</evidence>
<organism evidence="6 7">
    <name type="scientific">Pseudolycoriella hygida</name>
    <dbReference type="NCBI Taxonomy" id="35572"/>
    <lineage>
        <taxon>Eukaryota</taxon>
        <taxon>Metazoa</taxon>
        <taxon>Ecdysozoa</taxon>
        <taxon>Arthropoda</taxon>
        <taxon>Hexapoda</taxon>
        <taxon>Insecta</taxon>
        <taxon>Pterygota</taxon>
        <taxon>Neoptera</taxon>
        <taxon>Endopterygota</taxon>
        <taxon>Diptera</taxon>
        <taxon>Nematocera</taxon>
        <taxon>Sciaroidea</taxon>
        <taxon>Sciaridae</taxon>
        <taxon>Pseudolycoriella</taxon>
    </lineage>
</organism>
<protein>
    <submittedName>
        <fullName evidence="6">CD63 antigen</fullName>
    </submittedName>
</protein>
<evidence type="ECO:0000256" key="4">
    <source>
        <dbReference type="ARBA" id="ARBA00023136"/>
    </source>
</evidence>
<evidence type="ECO:0000256" key="3">
    <source>
        <dbReference type="ARBA" id="ARBA00022989"/>
    </source>
</evidence>
<dbReference type="EMBL" id="WJQU01000003">
    <property type="protein sequence ID" value="KAJ6639865.1"/>
    <property type="molecule type" value="Genomic_DNA"/>
</dbReference>
<evidence type="ECO:0000256" key="2">
    <source>
        <dbReference type="ARBA" id="ARBA00022692"/>
    </source>
</evidence>
<name>A0A9Q0MXU2_9DIPT</name>
<sequence length="152" mass="17008">MFRVTVKNTVQNEYGVIQEKTDAFDTFQRQLECCGASGPNDWALSKYNSKEPTNIINMKISSSNMHYRIPESCCKAGVEVDQCMLSTKVNLKSIISSDIYSQGCMDKLVNEFHANITLVCAIIAGIVIAEFLGLLFALILYCAVRNKENYKS</sequence>
<dbReference type="InterPro" id="IPR018499">
    <property type="entry name" value="Tetraspanin/Peripherin"/>
</dbReference>
<dbReference type="Proteomes" id="UP001151699">
    <property type="component" value="Chromosome X"/>
</dbReference>
<dbReference type="Pfam" id="PF00335">
    <property type="entry name" value="Tetraspanin"/>
    <property type="match status" value="1"/>
</dbReference>
<accession>A0A9Q0MXU2</accession>
<evidence type="ECO:0000313" key="6">
    <source>
        <dbReference type="EMBL" id="KAJ6639865.1"/>
    </source>
</evidence>
<dbReference type="SUPFAM" id="SSF48652">
    <property type="entry name" value="Tetraspanin"/>
    <property type="match status" value="1"/>
</dbReference>